<feature type="region of interest" description="Disordered" evidence="1">
    <location>
        <begin position="401"/>
        <end position="426"/>
    </location>
</feature>
<name>A0ABY5ZBF9_9ACTN</name>
<protein>
    <submittedName>
        <fullName evidence="2">Uncharacterized protein</fullName>
    </submittedName>
</protein>
<organism evidence="2 3">
    <name type="scientific">Dactylosporangium roseum</name>
    <dbReference type="NCBI Taxonomy" id="47989"/>
    <lineage>
        <taxon>Bacteria</taxon>
        <taxon>Bacillati</taxon>
        <taxon>Actinomycetota</taxon>
        <taxon>Actinomycetes</taxon>
        <taxon>Micromonosporales</taxon>
        <taxon>Micromonosporaceae</taxon>
        <taxon>Dactylosporangium</taxon>
    </lineage>
</organism>
<keyword evidence="3" id="KW-1185">Reference proteome</keyword>
<feature type="region of interest" description="Disordered" evidence="1">
    <location>
        <begin position="604"/>
        <end position="627"/>
    </location>
</feature>
<evidence type="ECO:0000313" key="2">
    <source>
        <dbReference type="EMBL" id="UWZ39445.1"/>
    </source>
</evidence>
<dbReference type="Proteomes" id="UP001058271">
    <property type="component" value="Chromosome"/>
</dbReference>
<proteinExistence type="predicted"/>
<dbReference type="EMBL" id="CP073721">
    <property type="protein sequence ID" value="UWZ39445.1"/>
    <property type="molecule type" value="Genomic_DNA"/>
</dbReference>
<accession>A0ABY5ZBF9</accession>
<reference evidence="2" key="1">
    <citation type="submission" date="2021-04" db="EMBL/GenBank/DDBJ databases">
        <title>Biosynthetic gene clusters of Dactylosporangioum roseum.</title>
        <authorList>
            <person name="Hartkoorn R.C."/>
            <person name="Beaudoing E."/>
            <person name="Hot D."/>
            <person name="Moureu S."/>
        </authorList>
    </citation>
    <scope>NUCLEOTIDE SEQUENCE</scope>
    <source>
        <strain evidence="2">NRRL B-16295</strain>
    </source>
</reference>
<sequence>MLVRWRLFAALDVLAKGDQATINLTPAQHALVHAAADRHRAGLQARDCSSLRALLADAVVRRDGTASLTVRRYITSRYEELLTADQRTHPDAHDLLRRVANPNGGGPSLGVLLGRIEKGRSTDFFIRAAVGLPSYKWLFGDVATALRNIGNGSHNLRPPSQDDAAVVGAYLDRFHTDGTGRRDAGLPEPPTTPAHTVVTVWFAGNRTDQHATTIGQRLLRDGLPTAILEHIDTDQPAMRAVIFGTPGHHGSLGRADDDADRLTSGGHHATAYAVDASAPADMDAVEHAITEHLTPDTAALLLIPTGPKPVLLALLGVLRRIGAQHGIPLFVRQNAEPSATTAHTDVYLWPALTDGDLALLVAAREALNNLELDVAWRLLAASAIDPAITDNAHRLAAAFASRNPNPNRHDRWPSPDPAPTSDRTGRTRRMAVQRLELVNATLAQTTNPADRIRLLVLAADTLEASIAAAPPTTRPPANGTAPRQRPGATYRKFRKDLGDVAKLRTREAHAARILLILNKARDHAPITHGAHPDPDTVVADATDALTRAWHLTPAEHAALPRDVSTLLHHAVAAATACKLGRPDQPGNLLTLHRHIDQQIATSIAHRQQSHPTIRSDTQVPPLRPTAL</sequence>
<feature type="compositionally biased region" description="Polar residues" evidence="1">
    <location>
        <begin position="604"/>
        <end position="618"/>
    </location>
</feature>
<gene>
    <name evidence="2" type="ORF">Drose_15110</name>
</gene>
<evidence type="ECO:0000313" key="3">
    <source>
        <dbReference type="Proteomes" id="UP001058271"/>
    </source>
</evidence>
<evidence type="ECO:0000256" key="1">
    <source>
        <dbReference type="SAM" id="MobiDB-lite"/>
    </source>
</evidence>
<dbReference type="RefSeq" id="WP_260728855.1">
    <property type="nucleotide sequence ID" value="NZ_BAAABS010000089.1"/>
</dbReference>